<dbReference type="InterPro" id="IPR012902">
    <property type="entry name" value="N_methyl_site"/>
</dbReference>
<comment type="caution">
    <text evidence="2">The sequence shown here is derived from an EMBL/GenBank/DDBJ whole genome shotgun (WGS) entry which is preliminary data.</text>
</comment>
<dbReference type="PROSITE" id="PS00409">
    <property type="entry name" value="PROKAR_NTER_METHYL"/>
    <property type="match status" value="1"/>
</dbReference>
<proteinExistence type="predicted"/>
<evidence type="ECO:0000313" key="2">
    <source>
        <dbReference type="EMBL" id="KFB74078.1"/>
    </source>
</evidence>
<evidence type="ECO:0008006" key="4">
    <source>
        <dbReference type="Google" id="ProtNLM"/>
    </source>
</evidence>
<evidence type="ECO:0000256" key="1">
    <source>
        <dbReference type="SAM" id="Phobius"/>
    </source>
</evidence>
<dbReference type="Pfam" id="PF07963">
    <property type="entry name" value="N_methyl"/>
    <property type="match status" value="1"/>
</dbReference>
<sequence>MYCLLTRNRGFTLIEAIVVIVITGIIAGMVAVFIRTPVDGYLDAERRAGLTDIADTAVRRMARDLRLALPNSVRTSADGSGLCIEFIPTKIGARYRAVVDGTTGNGDPLDFTTVDDRFEMLWLNSTLPADSRIAAGDVVVVFNDGSSSGNAYTGINAIQVAGVAEPGGTPNTTAISFVTVGAAAPFGRKQLPSESPGGRFQVIPAGSHVVSFRCDGGSLTRHTRVLSAAWTPAANCAAMVAGATAAVLATNLGTCSLSYDPPGVSTGLSRFGIVSMSLGITDVASGETIHLYHQAHVDNTP</sequence>
<dbReference type="EMBL" id="JDVG02000109">
    <property type="protein sequence ID" value="KFB74078.1"/>
    <property type="molecule type" value="Genomic_DNA"/>
</dbReference>
<organism evidence="2 3">
    <name type="scientific">Candidatus Accumulibacter phosphatis</name>
    <dbReference type="NCBI Taxonomy" id="327160"/>
    <lineage>
        <taxon>Bacteria</taxon>
        <taxon>Pseudomonadati</taxon>
        <taxon>Pseudomonadota</taxon>
        <taxon>Betaproteobacteria</taxon>
        <taxon>Candidatus Accumulibacter</taxon>
    </lineage>
</organism>
<name>A0A080LYZ3_9PROT</name>
<dbReference type="InterPro" id="IPR045584">
    <property type="entry name" value="Pilin-like"/>
</dbReference>
<evidence type="ECO:0000313" key="3">
    <source>
        <dbReference type="Proteomes" id="UP000020077"/>
    </source>
</evidence>
<accession>A0A080LYZ3</accession>
<reference evidence="2 3" key="1">
    <citation type="submission" date="2014-02" db="EMBL/GenBank/DDBJ databases">
        <title>Expanding our view of genomic diversity in Candidatus Accumulibacter clades.</title>
        <authorList>
            <person name="Skennerton C.T."/>
            <person name="Barr J.J."/>
            <person name="Slater F.R."/>
            <person name="Bond P.L."/>
            <person name="Tyson G.W."/>
        </authorList>
    </citation>
    <scope>NUCLEOTIDE SEQUENCE [LARGE SCALE GENOMIC DNA]</scope>
    <source>
        <strain evidence="3">BA-91</strain>
    </source>
</reference>
<dbReference type="NCBIfam" id="TIGR02532">
    <property type="entry name" value="IV_pilin_GFxxxE"/>
    <property type="match status" value="1"/>
</dbReference>
<gene>
    <name evidence="2" type="ORF">AW09_000641</name>
</gene>
<dbReference type="Proteomes" id="UP000020077">
    <property type="component" value="Unassembled WGS sequence"/>
</dbReference>
<dbReference type="SUPFAM" id="SSF54523">
    <property type="entry name" value="Pili subunits"/>
    <property type="match status" value="1"/>
</dbReference>
<keyword evidence="1" id="KW-0472">Membrane</keyword>
<keyword evidence="1" id="KW-0812">Transmembrane</keyword>
<dbReference type="AlphaFoldDB" id="A0A080LYZ3"/>
<feature type="transmembrane region" description="Helical" evidence="1">
    <location>
        <begin position="12"/>
        <end position="34"/>
    </location>
</feature>
<dbReference type="Gene3D" id="3.30.700.10">
    <property type="entry name" value="Glycoprotein, Type 4 Pilin"/>
    <property type="match status" value="1"/>
</dbReference>
<protein>
    <recommendedName>
        <fullName evidence="4">MSHA biogenesis protein MshO</fullName>
    </recommendedName>
</protein>
<keyword evidence="1" id="KW-1133">Transmembrane helix</keyword>